<accession>A0AAP0KU92</accession>
<keyword evidence="3" id="KW-1185">Reference proteome</keyword>
<comment type="caution">
    <text evidence="2">The sequence shown here is derived from an EMBL/GenBank/DDBJ whole genome shotgun (WGS) entry which is preliminary data.</text>
</comment>
<sequence>MKPHHIAIAESSSTMVTRENANSITENMNASLPETASPESNDAAGPWIHASRHVRRTKTKITDTGDNKADSQGPSFHNKSRFEVLADENLENLSVNDSSKSKKYGEPNKEVSNGKLLLGQSNKKTATAMTKLPSQKVYKVKDNAEPTRPITTPKQAFIGEPKIINGPSIVAELTLKAQDVVCTSLPANESLPSSSPSLNASLLNASLPLSSSSVTASLPGNASRPSSSSSDNASMPVNASLPPSSSTENASLRSATVLSTSLHSSSPPSTSTNSLLVLPLPSTLKLSTPLLSTSRPSTSPQVDAAIPQIETKPLGDNNSEIVMEEVCQQIETNTMESVCPTLEPTKICLDGEHHTVVVIENKGLTERLGGGYSLPLPRTTNTLGRPPDPSKLINLKGDLKIKRQSAKGKKVLTPYMRDNLLVGNKPSNVDDSCYGVVSDSSVGEL</sequence>
<gene>
    <name evidence="2" type="ORF">Scep_005406</name>
</gene>
<organism evidence="2 3">
    <name type="scientific">Stephania cephalantha</name>
    <dbReference type="NCBI Taxonomy" id="152367"/>
    <lineage>
        <taxon>Eukaryota</taxon>
        <taxon>Viridiplantae</taxon>
        <taxon>Streptophyta</taxon>
        <taxon>Embryophyta</taxon>
        <taxon>Tracheophyta</taxon>
        <taxon>Spermatophyta</taxon>
        <taxon>Magnoliopsida</taxon>
        <taxon>Ranunculales</taxon>
        <taxon>Menispermaceae</taxon>
        <taxon>Menispermoideae</taxon>
        <taxon>Cissampelideae</taxon>
        <taxon>Stephania</taxon>
    </lineage>
</organism>
<feature type="compositionally biased region" description="Low complexity" evidence="1">
    <location>
        <begin position="213"/>
        <end position="234"/>
    </location>
</feature>
<reference evidence="2 3" key="1">
    <citation type="submission" date="2024-01" db="EMBL/GenBank/DDBJ databases">
        <title>Genome assemblies of Stephania.</title>
        <authorList>
            <person name="Yang L."/>
        </authorList>
    </citation>
    <scope>NUCLEOTIDE SEQUENCE [LARGE SCALE GENOMIC DNA]</scope>
    <source>
        <strain evidence="2">JXDWG</strain>
        <tissue evidence="2">Leaf</tissue>
    </source>
</reference>
<name>A0AAP0KU92_9MAGN</name>
<dbReference type="EMBL" id="JBBNAG010000002">
    <property type="protein sequence ID" value="KAK9158832.1"/>
    <property type="molecule type" value="Genomic_DNA"/>
</dbReference>
<feature type="compositionally biased region" description="Polar residues" evidence="1">
    <location>
        <begin position="235"/>
        <end position="252"/>
    </location>
</feature>
<evidence type="ECO:0000313" key="2">
    <source>
        <dbReference type="EMBL" id="KAK9158832.1"/>
    </source>
</evidence>
<feature type="compositionally biased region" description="Polar residues" evidence="1">
    <location>
        <begin position="10"/>
        <end position="40"/>
    </location>
</feature>
<protein>
    <submittedName>
        <fullName evidence="2">Uncharacterized protein</fullName>
    </submittedName>
</protein>
<feature type="region of interest" description="Disordered" evidence="1">
    <location>
        <begin position="213"/>
        <end position="252"/>
    </location>
</feature>
<feature type="compositionally biased region" description="Basic residues" evidence="1">
    <location>
        <begin position="50"/>
        <end position="59"/>
    </location>
</feature>
<feature type="region of interest" description="Disordered" evidence="1">
    <location>
        <begin position="1"/>
        <end position="77"/>
    </location>
</feature>
<evidence type="ECO:0000313" key="3">
    <source>
        <dbReference type="Proteomes" id="UP001419268"/>
    </source>
</evidence>
<feature type="compositionally biased region" description="Basic and acidic residues" evidence="1">
    <location>
        <begin position="60"/>
        <end position="69"/>
    </location>
</feature>
<proteinExistence type="predicted"/>
<dbReference type="Proteomes" id="UP001419268">
    <property type="component" value="Unassembled WGS sequence"/>
</dbReference>
<evidence type="ECO:0000256" key="1">
    <source>
        <dbReference type="SAM" id="MobiDB-lite"/>
    </source>
</evidence>
<dbReference type="AlphaFoldDB" id="A0AAP0KU92"/>